<name>A0A4Z2G8Z8_9TELE</name>
<feature type="compositionally biased region" description="Polar residues" evidence="1">
    <location>
        <begin position="90"/>
        <end position="103"/>
    </location>
</feature>
<sequence>MRAGLAITQEETIRTRADNHRDRKCRGQRTQEVPGVHYDSDRPVSPDACPSGTREVTSVVFSEHSAGRCSPGTGHRFRNTEQPEPPPRGTGNTESSMKDTGNSGRKRGQSDHVSLHLTPFTWQEVTRVLNTHMK</sequence>
<dbReference type="Proteomes" id="UP000314294">
    <property type="component" value="Unassembled WGS sequence"/>
</dbReference>
<proteinExistence type="predicted"/>
<feature type="region of interest" description="Disordered" evidence="1">
    <location>
        <begin position="1"/>
        <end position="114"/>
    </location>
</feature>
<feature type="compositionally biased region" description="Basic and acidic residues" evidence="1">
    <location>
        <begin position="11"/>
        <end position="21"/>
    </location>
</feature>
<dbReference type="EMBL" id="SRLO01000673">
    <property type="protein sequence ID" value="TNN49012.1"/>
    <property type="molecule type" value="Genomic_DNA"/>
</dbReference>
<comment type="caution">
    <text evidence="2">The sequence shown here is derived from an EMBL/GenBank/DDBJ whole genome shotgun (WGS) entry which is preliminary data.</text>
</comment>
<reference evidence="2 3" key="1">
    <citation type="submission" date="2019-03" db="EMBL/GenBank/DDBJ databases">
        <title>First draft genome of Liparis tanakae, snailfish: a comprehensive survey of snailfish specific genes.</title>
        <authorList>
            <person name="Kim W."/>
            <person name="Song I."/>
            <person name="Jeong J.-H."/>
            <person name="Kim D."/>
            <person name="Kim S."/>
            <person name="Ryu S."/>
            <person name="Song J.Y."/>
            <person name="Lee S.K."/>
        </authorList>
    </citation>
    <scope>NUCLEOTIDE SEQUENCE [LARGE SCALE GENOMIC DNA]</scope>
    <source>
        <tissue evidence="2">Muscle</tissue>
    </source>
</reference>
<protein>
    <submittedName>
        <fullName evidence="2">Uncharacterized protein</fullName>
    </submittedName>
</protein>
<keyword evidence="3" id="KW-1185">Reference proteome</keyword>
<accession>A0A4Z2G8Z8</accession>
<organism evidence="2 3">
    <name type="scientific">Liparis tanakae</name>
    <name type="common">Tanaka's snailfish</name>
    <dbReference type="NCBI Taxonomy" id="230148"/>
    <lineage>
        <taxon>Eukaryota</taxon>
        <taxon>Metazoa</taxon>
        <taxon>Chordata</taxon>
        <taxon>Craniata</taxon>
        <taxon>Vertebrata</taxon>
        <taxon>Euteleostomi</taxon>
        <taxon>Actinopterygii</taxon>
        <taxon>Neopterygii</taxon>
        <taxon>Teleostei</taxon>
        <taxon>Neoteleostei</taxon>
        <taxon>Acanthomorphata</taxon>
        <taxon>Eupercaria</taxon>
        <taxon>Perciformes</taxon>
        <taxon>Cottioidei</taxon>
        <taxon>Cottales</taxon>
        <taxon>Liparidae</taxon>
        <taxon>Liparis</taxon>
    </lineage>
</organism>
<evidence type="ECO:0000256" key="1">
    <source>
        <dbReference type="SAM" id="MobiDB-lite"/>
    </source>
</evidence>
<dbReference type="AlphaFoldDB" id="A0A4Z2G8Z8"/>
<evidence type="ECO:0000313" key="2">
    <source>
        <dbReference type="EMBL" id="TNN49012.1"/>
    </source>
</evidence>
<gene>
    <name evidence="2" type="ORF">EYF80_040774</name>
</gene>
<evidence type="ECO:0000313" key="3">
    <source>
        <dbReference type="Proteomes" id="UP000314294"/>
    </source>
</evidence>